<organism evidence="1 2">
    <name type="scientific">Pantoea cypripedii</name>
    <name type="common">Pectobacterium cypripedii</name>
    <name type="synonym">Erwinia cypripedii</name>
    <dbReference type="NCBI Taxonomy" id="55209"/>
    <lineage>
        <taxon>Bacteria</taxon>
        <taxon>Pseudomonadati</taxon>
        <taxon>Pseudomonadota</taxon>
        <taxon>Gammaproteobacteria</taxon>
        <taxon>Enterobacterales</taxon>
        <taxon>Erwiniaceae</taxon>
        <taxon>Pantoea</taxon>
    </lineage>
</organism>
<proteinExistence type="predicted"/>
<evidence type="ECO:0000313" key="1">
    <source>
        <dbReference type="EMBL" id="ORM90247.1"/>
    </source>
</evidence>
<accession>A0A1X1EMS1</accession>
<reference evidence="1 2" key="1">
    <citation type="journal article" date="2017" name="Antonie Van Leeuwenhoek">
        <title>Phylogenomic resolution of the bacterial genus Pantoea and its relationship with Erwinia and Tatumella.</title>
        <authorList>
            <person name="Palmer M."/>
            <person name="Steenkamp E.T."/>
            <person name="Coetzee M.P."/>
            <person name="Chan W.Y."/>
            <person name="van Zyl E."/>
            <person name="De Maayer P."/>
            <person name="Coutinho T.A."/>
            <person name="Blom J."/>
            <person name="Smits T.H."/>
            <person name="Duffy B."/>
            <person name="Venter S.N."/>
        </authorList>
    </citation>
    <scope>NUCLEOTIDE SEQUENCE [LARGE SCALE GENOMIC DNA]</scope>
    <source>
        <strain evidence="1 2">LMG 2657</strain>
    </source>
</reference>
<dbReference type="EMBL" id="MLJI01000002">
    <property type="protein sequence ID" value="ORM90247.1"/>
    <property type="molecule type" value="Genomic_DNA"/>
</dbReference>
<protein>
    <recommendedName>
        <fullName evidence="3">DUF1380 domain-containing protein</fullName>
    </recommendedName>
</protein>
<evidence type="ECO:0008006" key="3">
    <source>
        <dbReference type="Google" id="ProtNLM"/>
    </source>
</evidence>
<name>A0A1X1EMS1_PANCY</name>
<keyword evidence="2" id="KW-1185">Reference proteome</keyword>
<dbReference type="Proteomes" id="UP000193749">
    <property type="component" value="Unassembled WGS sequence"/>
</dbReference>
<evidence type="ECO:0000313" key="2">
    <source>
        <dbReference type="Proteomes" id="UP000193749"/>
    </source>
</evidence>
<comment type="caution">
    <text evidence="1">The sequence shown here is derived from an EMBL/GenBank/DDBJ whole genome shotgun (WGS) entry which is preliminary data.</text>
</comment>
<gene>
    <name evidence="1" type="ORF">HA50_27330</name>
</gene>
<sequence>MYSTVQDITETLLREHDPASKIAVIVCTVELVRALCDEPELPDSIAHELLSRIPDEYMSCSFDEDRLRDMLEGIRRERGEDDREVVVPAEALWAVLEIAQTHLQPWRYSYERRQESQEEKILKAFAALETVEKSLAG</sequence>
<dbReference type="AlphaFoldDB" id="A0A1X1EMS1"/>
<dbReference type="STRING" id="55209.HA50_27330"/>